<organism evidence="1 2">
    <name type="scientific">Streptomyces tuirus</name>
    <dbReference type="NCBI Taxonomy" id="68278"/>
    <lineage>
        <taxon>Bacteria</taxon>
        <taxon>Bacillati</taxon>
        <taxon>Actinomycetota</taxon>
        <taxon>Actinomycetes</taxon>
        <taxon>Kitasatosporales</taxon>
        <taxon>Streptomycetaceae</taxon>
        <taxon>Streptomyces</taxon>
    </lineage>
</organism>
<keyword evidence="2" id="KW-1185">Reference proteome</keyword>
<evidence type="ECO:0000313" key="1">
    <source>
        <dbReference type="EMBL" id="MBR8640494.1"/>
    </source>
</evidence>
<dbReference type="EMBL" id="JAGTPG010000002">
    <property type="protein sequence ID" value="MBR8640494.1"/>
    <property type="molecule type" value="Genomic_DNA"/>
</dbReference>
<accession>A0A941FBI0</accession>
<reference evidence="1 2" key="1">
    <citation type="submission" date="2021-04" db="EMBL/GenBank/DDBJ databases">
        <title>Characterization of the biosynthetic gene cluster of new lipopeptides with antitumor activity in the genome of the marine Streptomyces PHM034.</title>
        <authorList>
            <person name="Ceniceros A."/>
            <person name="Canedo L."/>
            <person name="Mendez C."/>
            <person name="Olano C."/>
            <person name="Schleissner C."/>
            <person name="Cuevas C."/>
            <person name="De La Calle F."/>
            <person name="Salas J.A."/>
        </authorList>
    </citation>
    <scope>NUCLEOTIDE SEQUENCE [LARGE SCALE GENOMIC DNA]</scope>
    <source>
        <strain evidence="1 2">PHM034</strain>
    </source>
</reference>
<dbReference type="AlphaFoldDB" id="A0A941FBI0"/>
<dbReference type="Proteomes" id="UP000682308">
    <property type="component" value="Unassembled WGS sequence"/>
</dbReference>
<protein>
    <submittedName>
        <fullName evidence="1">Uncharacterized protein</fullName>
    </submittedName>
</protein>
<evidence type="ECO:0000313" key="2">
    <source>
        <dbReference type="Proteomes" id="UP000682308"/>
    </source>
</evidence>
<comment type="caution">
    <text evidence="1">The sequence shown here is derived from an EMBL/GenBank/DDBJ whole genome shotgun (WGS) entry which is preliminary data.</text>
</comment>
<proteinExistence type="predicted"/>
<gene>
    <name evidence="1" type="ORF">KEF29_17235</name>
</gene>
<sequence length="88" mass="8791">MLVESVVDRSVLTQAFTWTHSASAAGVAVSAAVAGRLVDGPGGERVGFAVPLLDLTAAAALTWFSRHALTTSTTAPGQPQVDSSGGAP</sequence>
<name>A0A941FBI0_9ACTN</name>